<dbReference type="STRING" id="161896.UL81_03695"/>
<dbReference type="EMBL" id="CP011311">
    <property type="protein sequence ID" value="AKE38714.1"/>
    <property type="molecule type" value="Genomic_DNA"/>
</dbReference>
<evidence type="ECO:0000256" key="6">
    <source>
        <dbReference type="ARBA" id="ARBA00023136"/>
    </source>
</evidence>
<evidence type="ECO:0000256" key="4">
    <source>
        <dbReference type="ARBA" id="ARBA00022692"/>
    </source>
</evidence>
<evidence type="ECO:0000313" key="7">
    <source>
        <dbReference type="EMBL" id="AKE38714.1"/>
    </source>
</evidence>
<reference evidence="7 8" key="1">
    <citation type="journal article" date="2015" name="Genome Announc.">
        <title>Complete Genome Sequence of Corynebacterium camporealensis DSM 44610, Isolated from the Milk of a Manchega Sheep with Subclinical Mastitis.</title>
        <authorList>
            <person name="Ruckert C."/>
            <person name="Albersmeier A."/>
            <person name="Winkler A."/>
            <person name="Tauch A."/>
        </authorList>
    </citation>
    <scope>NUCLEOTIDE SEQUENCE [LARGE SCALE GENOMIC DNA]</scope>
    <source>
        <strain evidence="7 8">DSM 44610</strain>
    </source>
</reference>
<dbReference type="HOGENOM" id="CLU_044208_1_1_11"/>
<dbReference type="InterPro" id="IPR051311">
    <property type="entry name" value="DedA_domain"/>
</dbReference>
<evidence type="ECO:0000256" key="1">
    <source>
        <dbReference type="ARBA" id="ARBA00004651"/>
    </source>
</evidence>
<evidence type="ECO:0000313" key="8">
    <source>
        <dbReference type="Proteomes" id="UP000033566"/>
    </source>
</evidence>
<dbReference type="GO" id="GO:0005886">
    <property type="term" value="C:plasma membrane"/>
    <property type="evidence" value="ECO:0007669"/>
    <property type="project" value="UniProtKB-SubCell"/>
</dbReference>
<keyword evidence="5" id="KW-1133">Transmembrane helix</keyword>
<dbReference type="InterPro" id="IPR032816">
    <property type="entry name" value="VTT_dom"/>
</dbReference>
<evidence type="ECO:0000256" key="3">
    <source>
        <dbReference type="ARBA" id="ARBA00022475"/>
    </source>
</evidence>
<protein>
    <submittedName>
        <fullName evidence="7">Putative membrane-associated protein</fullName>
    </submittedName>
</protein>
<name>A0A0F6TAN5_9CORY</name>
<dbReference type="OrthoDB" id="9813426at2"/>
<proteinExistence type="inferred from homology"/>
<dbReference type="PANTHER" id="PTHR42709">
    <property type="entry name" value="ALKALINE PHOSPHATASE LIKE PROTEIN"/>
    <property type="match status" value="1"/>
</dbReference>
<dbReference type="Proteomes" id="UP000033566">
    <property type="component" value="Chromosome"/>
</dbReference>
<dbReference type="RefSeq" id="WP_035107107.1">
    <property type="nucleotide sequence ID" value="NZ_CP011311.1"/>
</dbReference>
<keyword evidence="8" id="KW-1185">Reference proteome</keyword>
<dbReference type="PATRIC" id="fig|161896.4.peg.725"/>
<accession>A0A0F6TAN5</accession>
<dbReference type="AlphaFoldDB" id="A0A0F6TAN5"/>
<gene>
    <name evidence="7" type="ORF">UL81_03695</name>
</gene>
<comment type="similarity">
    <text evidence="2">Belongs to the DedA family.</text>
</comment>
<dbReference type="Pfam" id="PF09335">
    <property type="entry name" value="VTT_dom"/>
    <property type="match status" value="1"/>
</dbReference>
<organism evidence="7 8">
    <name type="scientific">Corynebacterium camporealensis</name>
    <dbReference type="NCBI Taxonomy" id="161896"/>
    <lineage>
        <taxon>Bacteria</taxon>
        <taxon>Bacillati</taxon>
        <taxon>Actinomycetota</taxon>
        <taxon>Actinomycetes</taxon>
        <taxon>Mycobacteriales</taxon>
        <taxon>Corynebacteriaceae</taxon>
        <taxon>Corynebacterium</taxon>
    </lineage>
</organism>
<keyword evidence="3" id="KW-1003">Cell membrane</keyword>
<evidence type="ECO:0000256" key="5">
    <source>
        <dbReference type="ARBA" id="ARBA00022989"/>
    </source>
</evidence>
<keyword evidence="6" id="KW-0472">Membrane</keyword>
<dbReference type="KEGG" id="ccj:UL81_03695"/>
<dbReference type="PANTHER" id="PTHR42709:SF6">
    <property type="entry name" value="UNDECAPRENYL PHOSPHATE TRANSPORTER A"/>
    <property type="match status" value="1"/>
</dbReference>
<keyword evidence="4" id="KW-0812">Transmembrane</keyword>
<comment type="subcellular location">
    <subcellularLocation>
        <location evidence="1">Cell membrane</location>
        <topology evidence="1">Multi-pass membrane protein</topology>
    </subcellularLocation>
</comment>
<sequence>MQQIVDWVVAAMNLLGSVGVGLAIFLENAFPPIPSELILPLAGFAASQGELNLIAAIIWSTIGSLAGAYLLYWVGSAVGTQRLCRIADWMWLTKPADVHKSLNFFQKYGTASVFFGRFVPGIRSLISIPAGISHMPLWKFTIWTTIGSAIWNTVLIVLGFTLGENYHRVTDTIDQYSTIAYAIIGIAVVVVLFFLIRRAVGNKDTTK</sequence>
<evidence type="ECO:0000256" key="2">
    <source>
        <dbReference type="ARBA" id="ARBA00010792"/>
    </source>
</evidence>